<dbReference type="RefSeq" id="WP_084970639.1">
    <property type="nucleotide sequence ID" value="NZ_CP026378.1"/>
</dbReference>
<protein>
    <submittedName>
        <fullName evidence="2">N-acetyltransferase</fullName>
    </submittedName>
</protein>
<dbReference type="GeneID" id="84633544"/>
<dbReference type="InterPro" id="IPR051531">
    <property type="entry name" value="N-acetyltransferase"/>
</dbReference>
<dbReference type="PANTHER" id="PTHR43792">
    <property type="entry name" value="GNAT FAMILY, PUTATIVE (AFU_ORTHOLOGUE AFUA_3G00765)-RELATED-RELATED"/>
    <property type="match status" value="1"/>
</dbReference>
<dbReference type="InterPro" id="IPR000182">
    <property type="entry name" value="GNAT_dom"/>
</dbReference>
<dbReference type="PANTHER" id="PTHR43792:SF1">
    <property type="entry name" value="N-ACETYLTRANSFERASE DOMAIN-CONTAINING PROTEIN"/>
    <property type="match status" value="1"/>
</dbReference>
<dbReference type="PROSITE" id="PS51186">
    <property type="entry name" value="GNAT"/>
    <property type="match status" value="1"/>
</dbReference>
<evidence type="ECO:0000313" key="3">
    <source>
        <dbReference type="Proteomes" id="UP000237673"/>
    </source>
</evidence>
<organism evidence="2 3">
    <name type="scientific">Mixta calida</name>
    <dbReference type="NCBI Taxonomy" id="665913"/>
    <lineage>
        <taxon>Bacteria</taxon>
        <taxon>Pseudomonadati</taxon>
        <taxon>Pseudomonadota</taxon>
        <taxon>Gammaproteobacteria</taxon>
        <taxon>Enterobacterales</taxon>
        <taxon>Erwiniaceae</taxon>
        <taxon>Mixta</taxon>
    </lineage>
</organism>
<keyword evidence="3" id="KW-1185">Reference proteome</keyword>
<proteinExistence type="predicted"/>
<dbReference type="Pfam" id="PF13302">
    <property type="entry name" value="Acetyltransf_3"/>
    <property type="match status" value="1"/>
</dbReference>
<dbReference type="InterPro" id="IPR016181">
    <property type="entry name" value="Acyl_CoA_acyltransferase"/>
</dbReference>
<gene>
    <name evidence="2" type="ORF">C2E16_18090</name>
</gene>
<dbReference type="Proteomes" id="UP000237673">
    <property type="component" value="Chromosome"/>
</dbReference>
<feature type="domain" description="N-acetyltransferase" evidence="1">
    <location>
        <begin position="8"/>
        <end position="165"/>
    </location>
</feature>
<evidence type="ECO:0000259" key="1">
    <source>
        <dbReference type="PROSITE" id="PS51186"/>
    </source>
</evidence>
<dbReference type="Gene3D" id="3.40.630.30">
    <property type="match status" value="1"/>
</dbReference>
<reference evidence="2 3" key="1">
    <citation type="submission" date="2018-01" db="EMBL/GenBank/DDBJ databases">
        <title>Complete and assembled Genome of Pantoea calida DSM22759T.</title>
        <authorList>
            <person name="Stevens M.J.A."/>
            <person name="Zurfluh K."/>
            <person name="Stephan R."/>
        </authorList>
    </citation>
    <scope>NUCLEOTIDE SEQUENCE [LARGE SCALE GENOMIC DNA]</scope>
    <source>
        <strain evidence="2 3">DSM 22759</strain>
    </source>
</reference>
<evidence type="ECO:0000313" key="2">
    <source>
        <dbReference type="EMBL" id="AUY26623.1"/>
    </source>
</evidence>
<dbReference type="SUPFAM" id="SSF55729">
    <property type="entry name" value="Acyl-CoA N-acyltransferases (Nat)"/>
    <property type="match status" value="1"/>
</dbReference>
<name>A0ABM6S5D7_9GAMM</name>
<accession>A0ABM6S5D7</accession>
<sequence length="176" mass="20001">MHIDSSRLRYQPIMEDDWPFFLSLYQDEAVMRFVSDVHDAGIIRRHAFDVRLPRWQPGSKHWLCLVMREKTSGDPVGVTGFVDREHGIAEVGFLLAAAFQGKGYGAESLRAVCQLAFALDFRKLTASVTVGNHASKAVLEKAGFRLEGVLRENYHLHGRWQDDWVFGLLRTELTLG</sequence>
<dbReference type="EMBL" id="CP026378">
    <property type="protein sequence ID" value="AUY26623.1"/>
    <property type="molecule type" value="Genomic_DNA"/>
</dbReference>